<accession>I5C3L4</accession>
<dbReference type="Gene3D" id="2.40.70.10">
    <property type="entry name" value="Acid Proteases"/>
    <property type="match status" value="1"/>
</dbReference>
<dbReference type="EMBL" id="AJYA01000021">
    <property type="protein sequence ID" value="EIM76416.1"/>
    <property type="molecule type" value="Genomic_DNA"/>
</dbReference>
<name>I5C3L4_9BACT</name>
<comment type="caution">
    <text evidence="1">The sequence shown here is derived from an EMBL/GenBank/DDBJ whole genome shotgun (WGS) entry which is preliminary data.</text>
</comment>
<sequence length="284" mass="31592">MFLSVWVACVACKEHKPSTYSLNERQELVLDVQAAGVPATLSFATDSEVTLIQEDFVNKQGLRPHRQVNMNGVPSDVVYLLDFQVGGVRLDSVEAVVARVEDGFFDFFAYDGLLGLHIIQELAWSFDQEKQEVTVRKENMKAPEGAVSLAFDTRGAPGYIVVDLKDDSDSDSATRAQFSSRNASLLSTVYRQEAFMEQPVSLDQQVEASKLTTLAVSALECKEEIVSDYSFLGHRIKRALLKEMEGNFETKVLLGNQIIRESSLFILDPFEGKIHVAFPEQGAE</sequence>
<dbReference type="InterPro" id="IPR021109">
    <property type="entry name" value="Peptidase_aspartic_dom_sf"/>
</dbReference>
<evidence type="ECO:0000313" key="1">
    <source>
        <dbReference type="EMBL" id="EIM76416.1"/>
    </source>
</evidence>
<dbReference type="Proteomes" id="UP000005551">
    <property type="component" value="Unassembled WGS sequence"/>
</dbReference>
<reference evidence="1 2" key="1">
    <citation type="submission" date="2012-05" db="EMBL/GenBank/DDBJ databases">
        <title>Genome sequence of Nitritalea halalkaliphila LW7.</title>
        <authorList>
            <person name="Jangir P.K."/>
            <person name="Singh A."/>
            <person name="Shivaji S."/>
            <person name="Sharma R."/>
        </authorList>
    </citation>
    <scope>NUCLEOTIDE SEQUENCE [LARGE SCALE GENOMIC DNA]</scope>
    <source>
        <strain evidence="1 2">LW7</strain>
    </source>
</reference>
<organism evidence="1 2">
    <name type="scientific">Nitritalea halalkaliphila LW7</name>
    <dbReference type="NCBI Taxonomy" id="1189621"/>
    <lineage>
        <taxon>Bacteria</taxon>
        <taxon>Pseudomonadati</taxon>
        <taxon>Bacteroidota</taxon>
        <taxon>Cytophagia</taxon>
        <taxon>Cytophagales</taxon>
        <taxon>Cyclobacteriaceae</taxon>
        <taxon>Nitritalea</taxon>
    </lineage>
</organism>
<protein>
    <submittedName>
        <fullName evidence="1">Uncharacterized protein</fullName>
    </submittedName>
</protein>
<dbReference type="AlphaFoldDB" id="I5C3L4"/>
<gene>
    <name evidence="1" type="ORF">A3SI_10389</name>
</gene>
<proteinExistence type="predicted"/>
<dbReference type="STRING" id="1189621.A3SI_10389"/>
<evidence type="ECO:0000313" key="2">
    <source>
        <dbReference type="Proteomes" id="UP000005551"/>
    </source>
</evidence>
<keyword evidence="2" id="KW-1185">Reference proteome</keyword>